<sequence>MLEHRPNLDALVRDLTDFQKEMEVGELLKAAVDQPPPTEERLRQIEQVLETLKGFSLSGKDDSGDLRQLLNIGQTYERLSHLEKAYETYGAALGVAERLGDTGTRAMLLQRMGRVLSRWNRWAEALDHLDRSREVYRALGDGQGQARVMLSRGIALHEQGDYEGAATAYREALDLAQTAGDRRTAANTINGLAVLATVRGDFDEAVSRYQTCLTMFREDGNLIGLARAYHNLGMTHADRRDWNAAMECYEQAFGIAQEQGLLDVMANIHLSRAELLLELGDSSMVAICCARALDIFRKTENRLGEGDTYRLMGRLFTLRKRWSTALGLFQDSIRLNEEYGSSLNLAEAHRDLGKMHVARGHAAEARASFEAALAGFQKLGAKADVAEVGRLLESLGRA</sequence>
<reference evidence="2 3" key="1">
    <citation type="journal article" date="2016" name="Nat. Commun.">
        <title>Thousands of microbial genomes shed light on interconnected biogeochemical processes in an aquifer system.</title>
        <authorList>
            <person name="Anantharaman K."/>
            <person name="Brown C.T."/>
            <person name="Hug L.A."/>
            <person name="Sharon I."/>
            <person name="Castelle C.J."/>
            <person name="Probst A.J."/>
            <person name="Thomas B.C."/>
            <person name="Singh A."/>
            <person name="Wilkins M.J."/>
            <person name="Karaoz U."/>
            <person name="Brodie E.L."/>
            <person name="Williams K.H."/>
            <person name="Hubbard S.S."/>
            <person name="Banfield J.F."/>
        </authorList>
    </citation>
    <scope>NUCLEOTIDE SEQUENCE [LARGE SCALE GENOMIC DNA]</scope>
    <source>
        <strain evidence="3">RIFCSPLOWO2_12_FULL_64_10</strain>
    </source>
</reference>
<keyword evidence="1" id="KW-0802">TPR repeat</keyword>
<evidence type="ECO:0000313" key="3">
    <source>
        <dbReference type="Proteomes" id="UP000178606"/>
    </source>
</evidence>
<gene>
    <name evidence="2" type="ORF">A3F84_16435</name>
</gene>
<dbReference type="Pfam" id="PF13424">
    <property type="entry name" value="TPR_12"/>
    <property type="match status" value="2"/>
</dbReference>
<accession>A0A1F6D4A5</accession>
<dbReference type="EMBL" id="MFKF01000042">
    <property type="protein sequence ID" value="OGG56205.1"/>
    <property type="molecule type" value="Genomic_DNA"/>
</dbReference>
<dbReference type="PANTHER" id="PTHR10098:SF108">
    <property type="entry name" value="TETRATRICOPEPTIDE REPEAT PROTEIN 28"/>
    <property type="match status" value="1"/>
</dbReference>
<comment type="caution">
    <text evidence="2">The sequence shown here is derived from an EMBL/GenBank/DDBJ whole genome shotgun (WGS) entry which is preliminary data.</text>
</comment>
<organism evidence="2 3">
    <name type="scientific">Handelsmanbacteria sp. (strain RIFCSPLOWO2_12_FULL_64_10)</name>
    <dbReference type="NCBI Taxonomy" id="1817868"/>
    <lineage>
        <taxon>Bacteria</taxon>
        <taxon>Candidatus Handelsmaniibacteriota</taxon>
    </lineage>
</organism>
<feature type="repeat" description="TPR" evidence="1">
    <location>
        <begin position="146"/>
        <end position="179"/>
    </location>
</feature>
<dbReference type="Proteomes" id="UP000178606">
    <property type="component" value="Unassembled WGS sequence"/>
</dbReference>
<dbReference type="Pfam" id="PF13181">
    <property type="entry name" value="TPR_8"/>
    <property type="match status" value="1"/>
</dbReference>
<feature type="repeat" description="TPR" evidence="1">
    <location>
        <begin position="226"/>
        <end position="259"/>
    </location>
</feature>
<evidence type="ECO:0000256" key="1">
    <source>
        <dbReference type="PROSITE-ProRule" id="PRU00339"/>
    </source>
</evidence>
<dbReference type="SUPFAM" id="SSF48452">
    <property type="entry name" value="TPR-like"/>
    <property type="match status" value="2"/>
</dbReference>
<dbReference type="InterPro" id="IPR011717">
    <property type="entry name" value="TPR-4"/>
</dbReference>
<protein>
    <submittedName>
        <fullName evidence="2">Uncharacterized protein</fullName>
    </submittedName>
</protein>
<evidence type="ECO:0000313" key="2">
    <source>
        <dbReference type="EMBL" id="OGG56205.1"/>
    </source>
</evidence>
<dbReference type="GO" id="GO:0042802">
    <property type="term" value="F:identical protein binding"/>
    <property type="evidence" value="ECO:0007669"/>
    <property type="project" value="InterPro"/>
</dbReference>
<dbReference type="PROSITE" id="PS50005">
    <property type="entry name" value="TPR"/>
    <property type="match status" value="2"/>
</dbReference>
<name>A0A1F6D4A5_HANXR</name>
<dbReference type="AlphaFoldDB" id="A0A1F6D4A5"/>
<dbReference type="Pfam" id="PF07721">
    <property type="entry name" value="TPR_4"/>
    <property type="match status" value="1"/>
</dbReference>
<proteinExistence type="predicted"/>
<dbReference type="SMART" id="SM00028">
    <property type="entry name" value="TPR"/>
    <property type="match status" value="8"/>
</dbReference>
<dbReference type="InterPro" id="IPR019734">
    <property type="entry name" value="TPR_rpt"/>
</dbReference>
<dbReference type="InterPro" id="IPR011990">
    <property type="entry name" value="TPR-like_helical_dom_sf"/>
</dbReference>
<dbReference type="PANTHER" id="PTHR10098">
    <property type="entry name" value="RAPSYN-RELATED"/>
    <property type="match status" value="1"/>
</dbReference>
<dbReference type="Gene3D" id="1.25.40.10">
    <property type="entry name" value="Tetratricopeptide repeat domain"/>
    <property type="match status" value="2"/>
</dbReference>